<gene>
    <name evidence="2" type="ORF">TVY486_0502740</name>
</gene>
<evidence type="ECO:0000313" key="2">
    <source>
        <dbReference type="EMBL" id="CCC48072.1"/>
    </source>
</evidence>
<organism evidence="2">
    <name type="scientific">Trypanosoma vivax (strain Y486)</name>
    <dbReference type="NCBI Taxonomy" id="1055687"/>
    <lineage>
        <taxon>Eukaryota</taxon>
        <taxon>Discoba</taxon>
        <taxon>Euglenozoa</taxon>
        <taxon>Kinetoplastea</taxon>
        <taxon>Metakinetoplastina</taxon>
        <taxon>Trypanosomatida</taxon>
        <taxon>Trypanosomatidae</taxon>
        <taxon>Trypanosoma</taxon>
        <taxon>Duttonella</taxon>
    </lineage>
</organism>
<keyword evidence="1" id="KW-0175">Coiled coil</keyword>
<evidence type="ECO:0000256" key="1">
    <source>
        <dbReference type="SAM" id="Coils"/>
    </source>
</evidence>
<accession>G0TVV6</accession>
<protein>
    <submittedName>
        <fullName evidence="2">Uncharacterized protein</fullName>
    </submittedName>
</protein>
<name>G0TVV6_TRYVY</name>
<dbReference type="EMBL" id="HE573021">
    <property type="protein sequence ID" value="CCC48072.1"/>
    <property type="molecule type" value="Genomic_DNA"/>
</dbReference>
<dbReference type="VEuPathDB" id="TriTrypDB:TvY486_0502740"/>
<feature type="coiled-coil region" evidence="1">
    <location>
        <begin position="278"/>
        <end position="308"/>
    </location>
</feature>
<proteinExistence type="predicted"/>
<sequence>MAEECHDSNIYARSSILQWVRDVLDGDYSSFSDVEAKDVALLLHAIFNNGNEGVSVVSLHDIQFCENPTSMVRFLNAKRVLALVQALSSSLGGKEAENKLDGSRVAPSSVGNMTAHAWLEGKAFVEELKMWRWIRVEAVRRGLGEHELKAKVQAFLGNATKPSLHNVPNEVSEKSDVKSIATCSSDEAEKCGAGDRKRQREGRGEDVTVSPAIWARTPCDGVSTLCEMSRVPMVHAKDACGIASVGIEAEFPEAQQAVTECERELPERALYNVTCDGMANSSKLLSVLEEVKRELNEQKNALADRSAAGSATEVQGNELECANGQHTISRSLEGNCVSCPAIYSMAVRQNYEAIARLEAVRKMAVAACLKRDAAALLEALAFV</sequence>
<reference evidence="2" key="1">
    <citation type="journal article" date="2012" name="Proc. Natl. Acad. Sci. U.S.A.">
        <title>Antigenic diversity is generated by distinct evolutionary mechanisms in African trypanosome species.</title>
        <authorList>
            <person name="Jackson A.P."/>
            <person name="Berry A."/>
            <person name="Aslett M."/>
            <person name="Allison H.C."/>
            <person name="Burton P."/>
            <person name="Vavrova-Anderson J."/>
            <person name="Brown R."/>
            <person name="Browne H."/>
            <person name="Corton N."/>
            <person name="Hauser H."/>
            <person name="Gamble J."/>
            <person name="Gilderthorp R."/>
            <person name="Marcello L."/>
            <person name="McQuillan J."/>
            <person name="Otto T.D."/>
            <person name="Quail M.A."/>
            <person name="Sanders M.J."/>
            <person name="van Tonder A."/>
            <person name="Ginger M.L."/>
            <person name="Field M.C."/>
            <person name="Barry J.D."/>
            <person name="Hertz-Fowler C."/>
            <person name="Berriman M."/>
        </authorList>
    </citation>
    <scope>NUCLEOTIDE SEQUENCE</scope>
    <source>
        <strain evidence="2">Y486</strain>
    </source>
</reference>
<dbReference type="AlphaFoldDB" id="G0TVV6"/>